<dbReference type="EMBL" id="BMAW01057393">
    <property type="protein sequence ID" value="GFT10572.1"/>
    <property type="molecule type" value="Genomic_DNA"/>
</dbReference>
<feature type="region of interest" description="Disordered" evidence="1">
    <location>
        <begin position="46"/>
        <end position="72"/>
    </location>
</feature>
<proteinExistence type="predicted"/>
<evidence type="ECO:0000313" key="2">
    <source>
        <dbReference type="EMBL" id="GFT10572.1"/>
    </source>
</evidence>
<dbReference type="AlphaFoldDB" id="A0A8X6THI9"/>
<keyword evidence="3" id="KW-1185">Reference proteome</keyword>
<reference evidence="2" key="1">
    <citation type="submission" date="2020-08" db="EMBL/GenBank/DDBJ databases">
        <title>Multicomponent nature underlies the extraordinary mechanical properties of spider dragline silk.</title>
        <authorList>
            <person name="Kono N."/>
            <person name="Nakamura H."/>
            <person name="Mori M."/>
            <person name="Yoshida Y."/>
            <person name="Ohtoshi R."/>
            <person name="Malay A.D."/>
            <person name="Moran D.A.P."/>
            <person name="Tomita M."/>
            <person name="Numata K."/>
            <person name="Arakawa K."/>
        </authorList>
    </citation>
    <scope>NUCLEOTIDE SEQUENCE</scope>
</reference>
<accession>A0A8X6THI9</accession>
<comment type="caution">
    <text evidence="2">The sequence shown here is derived from an EMBL/GenBank/DDBJ whole genome shotgun (WGS) entry which is preliminary data.</text>
</comment>
<name>A0A8X6THI9_NEPPI</name>
<evidence type="ECO:0000256" key="1">
    <source>
        <dbReference type="SAM" id="MobiDB-lite"/>
    </source>
</evidence>
<feature type="compositionally biased region" description="Polar residues" evidence="1">
    <location>
        <begin position="55"/>
        <end position="72"/>
    </location>
</feature>
<organism evidence="2 3">
    <name type="scientific">Nephila pilipes</name>
    <name type="common">Giant wood spider</name>
    <name type="synonym">Nephila maculata</name>
    <dbReference type="NCBI Taxonomy" id="299642"/>
    <lineage>
        <taxon>Eukaryota</taxon>
        <taxon>Metazoa</taxon>
        <taxon>Ecdysozoa</taxon>
        <taxon>Arthropoda</taxon>
        <taxon>Chelicerata</taxon>
        <taxon>Arachnida</taxon>
        <taxon>Araneae</taxon>
        <taxon>Araneomorphae</taxon>
        <taxon>Entelegynae</taxon>
        <taxon>Araneoidea</taxon>
        <taxon>Nephilidae</taxon>
        <taxon>Nephila</taxon>
    </lineage>
</organism>
<dbReference type="Proteomes" id="UP000887013">
    <property type="component" value="Unassembled WGS sequence"/>
</dbReference>
<evidence type="ECO:0000313" key="3">
    <source>
        <dbReference type="Proteomes" id="UP000887013"/>
    </source>
</evidence>
<sequence length="72" mass="8383">MAEIAAFLGTCVWNDEQNSMVSVAKKLDWLIDKKMKMHFQNLDKLRIRETEKHPPTTSANDTLATNQYRTEQ</sequence>
<protein>
    <submittedName>
        <fullName evidence="2">Uncharacterized protein</fullName>
    </submittedName>
</protein>
<gene>
    <name evidence="2" type="ORF">NPIL_580541</name>
</gene>